<evidence type="ECO:0000256" key="5">
    <source>
        <dbReference type="ARBA" id="ARBA00012507"/>
    </source>
</evidence>
<evidence type="ECO:0000256" key="10">
    <source>
        <dbReference type="ARBA" id="ARBA00022695"/>
    </source>
</evidence>
<dbReference type="Pfam" id="PF26217">
    <property type="entry name" value="GDPGP1_N"/>
    <property type="match status" value="2"/>
</dbReference>
<evidence type="ECO:0000259" key="14">
    <source>
        <dbReference type="Pfam" id="PF26216"/>
    </source>
</evidence>
<name>A0A444UR50_ACIRT</name>
<comment type="function">
    <text evidence="2">Specific and highly efficient GDP-D-glucose phosphorylase regulating the levels of GDP-D-glucose in cells.</text>
</comment>
<dbReference type="GO" id="GO:0080048">
    <property type="term" value="F:GDP-D-glucose phosphorylase activity"/>
    <property type="evidence" value="ECO:0007669"/>
    <property type="project" value="UniProtKB-EC"/>
</dbReference>
<dbReference type="PANTHER" id="PTHR20884">
    <property type="entry name" value="GDP-D-GLUCOSE PHOSPHORYLASE 1"/>
    <property type="match status" value="1"/>
</dbReference>
<comment type="caution">
    <text evidence="16">The sequence shown here is derived from an EMBL/GenBank/DDBJ whole genome shotgun (WGS) entry which is preliminary data.</text>
</comment>
<feature type="domain" description="GDPGP1-like N-terminal" evidence="15">
    <location>
        <begin position="246"/>
        <end position="319"/>
    </location>
</feature>
<comment type="subcellular location">
    <subcellularLocation>
        <location evidence="3">Cytoplasm</location>
    </subcellularLocation>
</comment>
<feature type="region of interest" description="Disordered" evidence="13">
    <location>
        <begin position="208"/>
        <end position="227"/>
    </location>
</feature>
<evidence type="ECO:0000256" key="12">
    <source>
        <dbReference type="ARBA" id="ARBA00022801"/>
    </source>
</evidence>
<dbReference type="GO" id="GO:0005085">
    <property type="term" value="F:guanyl-nucleotide exchange factor activity"/>
    <property type="evidence" value="ECO:0007669"/>
    <property type="project" value="UniProtKB-KW"/>
</dbReference>
<protein>
    <recommendedName>
        <fullName evidence="6">GDP-D-glucose phosphorylase 1</fullName>
        <ecNumber evidence="5">2.7.7.78</ecNumber>
    </recommendedName>
</protein>
<evidence type="ECO:0000313" key="16">
    <source>
        <dbReference type="EMBL" id="RXM90637.1"/>
    </source>
</evidence>
<organism evidence="16 17">
    <name type="scientific">Acipenser ruthenus</name>
    <name type="common">Sterlet sturgeon</name>
    <dbReference type="NCBI Taxonomy" id="7906"/>
    <lineage>
        <taxon>Eukaryota</taxon>
        <taxon>Metazoa</taxon>
        <taxon>Chordata</taxon>
        <taxon>Craniata</taxon>
        <taxon>Vertebrata</taxon>
        <taxon>Euteleostomi</taxon>
        <taxon>Actinopterygii</taxon>
        <taxon>Chondrostei</taxon>
        <taxon>Acipenseriformes</taxon>
        <taxon>Acipenseridae</taxon>
        <taxon>Acipenser</taxon>
    </lineage>
</organism>
<feature type="domain" description="GDPGP1-like N-terminal" evidence="15">
    <location>
        <begin position="122"/>
        <end position="217"/>
    </location>
</feature>
<keyword evidence="8" id="KW-0344">Guanine-nucleotide releasing factor</keyword>
<evidence type="ECO:0000256" key="11">
    <source>
        <dbReference type="ARBA" id="ARBA00022741"/>
    </source>
</evidence>
<evidence type="ECO:0000313" key="17">
    <source>
        <dbReference type="Proteomes" id="UP000289886"/>
    </source>
</evidence>
<keyword evidence="9" id="KW-0808">Transferase</keyword>
<dbReference type="InterPro" id="IPR026506">
    <property type="entry name" value="GDPGP"/>
</dbReference>
<gene>
    <name evidence="16" type="ORF">EOD39_21999</name>
</gene>
<feature type="domain" description="GDPGP1-like C-terminal" evidence="14">
    <location>
        <begin position="342"/>
        <end position="475"/>
    </location>
</feature>
<evidence type="ECO:0000256" key="4">
    <source>
        <dbReference type="ARBA" id="ARBA00006451"/>
    </source>
</evidence>
<comment type="catalytic activity">
    <reaction evidence="1">
        <text>GDP-alpha-D-glucose + phosphate = alpha-D-glucose 1-phosphate + GDP + H(+)</text>
        <dbReference type="Rhea" id="RHEA:30387"/>
        <dbReference type="ChEBI" id="CHEBI:15378"/>
        <dbReference type="ChEBI" id="CHEBI:43474"/>
        <dbReference type="ChEBI" id="CHEBI:58189"/>
        <dbReference type="ChEBI" id="CHEBI:58601"/>
        <dbReference type="ChEBI" id="CHEBI:62230"/>
        <dbReference type="EC" id="2.7.7.78"/>
    </reaction>
</comment>
<keyword evidence="11" id="KW-0547">Nucleotide-binding</keyword>
<dbReference type="PANTHER" id="PTHR20884:SF8">
    <property type="entry name" value="GDP-D-GLUCOSE PHOSPHORYLASE 1"/>
    <property type="match status" value="1"/>
</dbReference>
<dbReference type="AlphaFoldDB" id="A0A444UR50"/>
<sequence>MSAHCANACSATGVEKIETGTTVREQTELHVCNSPTHEFVYSDRDFIRSGVLWLDKHRVGLNSDCGAGCQPLSRFDCGAGCQPLSRFDCGAGCQPLSRFDCGAGCQPLSRFDCGAGCQPLSRFDLTLRLGWLEKEQLGFFRYHLGDLQTKILPGQHGFVAQLNIQRGKERRKPQEIQSIRQSFNPNQFNFNKIEPGEILFEIRKENKHEPSTEPQFSTVSKGQSVSGTDAAQIDPNGPAYLDGGVTHTKTLVVINVSPLEFGHCLIIPEPSLCLPQVLTRDVVRIGIESVLLSSHPGFRVGFNSLGAFASVNHLHLHGYYLDHMLRIESARTEPLCPGQAFHLLSDTPAGFLFYTEGECLGALIHNICKVTDCLVEKNIAHNLFVTRGRPPGSSLHSGTSRPGIRVIIWPRLSCFGAKEETAFNVALCELAGHLPFKNRQDFDTITEAEVTEIVQKYLLPEKEFSMLQSQLMHLLHE</sequence>
<evidence type="ECO:0000256" key="3">
    <source>
        <dbReference type="ARBA" id="ARBA00004496"/>
    </source>
</evidence>
<accession>A0A444UR50</accession>
<dbReference type="Proteomes" id="UP000289886">
    <property type="component" value="Unassembled WGS sequence"/>
</dbReference>
<evidence type="ECO:0000256" key="8">
    <source>
        <dbReference type="ARBA" id="ARBA00022658"/>
    </source>
</evidence>
<evidence type="ECO:0000256" key="13">
    <source>
        <dbReference type="SAM" id="MobiDB-lite"/>
    </source>
</evidence>
<evidence type="ECO:0000256" key="2">
    <source>
        <dbReference type="ARBA" id="ARBA00003049"/>
    </source>
</evidence>
<proteinExistence type="inferred from homology"/>
<dbReference type="GO" id="GO:0016787">
    <property type="term" value="F:hydrolase activity"/>
    <property type="evidence" value="ECO:0007669"/>
    <property type="project" value="UniProtKB-KW"/>
</dbReference>
<dbReference type="GO" id="GO:0006006">
    <property type="term" value="P:glucose metabolic process"/>
    <property type="evidence" value="ECO:0007669"/>
    <property type="project" value="TreeGrafter"/>
</dbReference>
<evidence type="ECO:0000259" key="15">
    <source>
        <dbReference type="Pfam" id="PF26217"/>
    </source>
</evidence>
<evidence type="ECO:0000256" key="1">
    <source>
        <dbReference type="ARBA" id="ARBA00000063"/>
    </source>
</evidence>
<dbReference type="GO" id="GO:0000166">
    <property type="term" value="F:nucleotide binding"/>
    <property type="evidence" value="ECO:0007669"/>
    <property type="project" value="UniProtKB-KW"/>
</dbReference>
<keyword evidence="10" id="KW-0548">Nucleotidyltransferase</keyword>
<keyword evidence="7" id="KW-0963">Cytoplasm</keyword>
<dbReference type="InterPro" id="IPR058865">
    <property type="entry name" value="GDPGP1_C"/>
</dbReference>
<dbReference type="InterPro" id="IPR058866">
    <property type="entry name" value="GDPGP1_N"/>
</dbReference>
<evidence type="ECO:0000256" key="7">
    <source>
        <dbReference type="ARBA" id="ARBA00022490"/>
    </source>
</evidence>
<keyword evidence="12" id="KW-0378">Hydrolase</keyword>
<reference evidence="16 17" key="1">
    <citation type="submission" date="2019-01" db="EMBL/GenBank/DDBJ databases">
        <title>Draft Genome and Complete Hox-Cluster Characterization of the Sterlet Sturgeon (Acipenser ruthenus).</title>
        <authorList>
            <person name="Wei Q."/>
        </authorList>
    </citation>
    <scope>NUCLEOTIDE SEQUENCE [LARGE SCALE GENOMIC DNA]</scope>
    <source>
        <strain evidence="16">WHYD16114868_AA</strain>
        <tissue evidence="16">Blood</tissue>
    </source>
</reference>
<evidence type="ECO:0000256" key="6">
    <source>
        <dbReference type="ARBA" id="ARBA00018857"/>
    </source>
</evidence>
<evidence type="ECO:0000256" key="9">
    <source>
        <dbReference type="ARBA" id="ARBA00022679"/>
    </source>
</evidence>
<dbReference type="EMBL" id="SCEB01016386">
    <property type="protein sequence ID" value="RXM90637.1"/>
    <property type="molecule type" value="Genomic_DNA"/>
</dbReference>
<dbReference type="Pfam" id="PF26216">
    <property type="entry name" value="GDPGP1_C"/>
    <property type="match status" value="1"/>
</dbReference>
<feature type="compositionally biased region" description="Polar residues" evidence="13">
    <location>
        <begin position="212"/>
        <end position="227"/>
    </location>
</feature>
<comment type="similarity">
    <text evidence="4">Belongs to the GDPGP1 family.</text>
</comment>
<keyword evidence="17" id="KW-1185">Reference proteome</keyword>
<dbReference type="EC" id="2.7.7.78" evidence="5"/>
<dbReference type="GO" id="GO:0005737">
    <property type="term" value="C:cytoplasm"/>
    <property type="evidence" value="ECO:0007669"/>
    <property type="project" value="UniProtKB-SubCell"/>
</dbReference>